<dbReference type="InterPro" id="IPR051807">
    <property type="entry name" value="Sec-metab_biosynth-assoc"/>
</dbReference>
<dbReference type="AlphaFoldDB" id="A0A3D9HIJ7"/>
<gene>
    <name evidence="3" type="ORF">DFP90_10668</name>
</gene>
<dbReference type="EMBL" id="QRDW01000006">
    <property type="protein sequence ID" value="RED49091.1"/>
    <property type="molecule type" value="Genomic_DNA"/>
</dbReference>
<dbReference type="RefSeq" id="WP_115937298.1">
    <property type="nucleotide sequence ID" value="NZ_QRDW01000006.1"/>
</dbReference>
<evidence type="ECO:0000256" key="1">
    <source>
        <dbReference type="ARBA" id="ARBA00007689"/>
    </source>
</evidence>
<dbReference type="PANTHER" id="PTHR33606:SF3">
    <property type="entry name" value="PROTEIN YCII"/>
    <property type="match status" value="1"/>
</dbReference>
<dbReference type="Pfam" id="PF03795">
    <property type="entry name" value="YCII"/>
    <property type="match status" value="1"/>
</dbReference>
<dbReference type="InterPro" id="IPR005545">
    <property type="entry name" value="YCII"/>
</dbReference>
<accession>A0A3D9HIJ7</accession>
<sequence length="94" mass="10284">MAVVIECLDKDGALEIRKANREAHLAHLKSHMDKIIAAGPLLDDANETMVGSVLVMDFADKEAAQDFCDNDPYAKAGLFKSVSIKNWKKVLPAD</sequence>
<evidence type="ECO:0000313" key="3">
    <source>
        <dbReference type="EMBL" id="RED49091.1"/>
    </source>
</evidence>
<dbReference type="PANTHER" id="PTHR33606">
    <property type="entry name" value="PROTEIN YCII"/>
    <property type="match status" value="1"/>
</dbReference>
<keyword evidence="4" id="KW-1185">Reference proteome</keyword>
<organism evidence="3 4">
    <name type="scientific">Aestuariispira insulae</name>
    <dbReference type="NCBI Taxonomy" id="1461337"/>
    <lineage>
        <taxon>Bacteria</taxon>
        <taxon>Pseudomonadati</taxon>
        <taxon>Pseudomonadota</taxon>
        <taxon>Alphaproteobacteria</taxon>
        <taxon>Rhodospirillales</taxon>
        <taxon>Kiloniellaceae</taxon>
        <taxon>Aestuariispira</taxon>
    </lineage>
</organism>
<evidence type="ECO:0000259" key="2">
    <source>
        <dbReference type="Pfam" id="PF03795"/>
    </source>
</evidence>
<name>A0A3D9HIJ7_9PROT</name>
<reference evidence="3 4" key="1">
    <citation type="submission" date="2018-07" db="EMBL/GenBank/DDBJ databases">
        <title>Genomic Encyclopedia of Type Strains, Phase III (KMG-III): the genomes of soil and plant-associated and newly described type strains.</title>
        <authorList>
            <person name="Whitman W."/>
        </authorList>
    </citation>
    <scope>NUCLEOTIDE SEQUENCE [LARGE SCALE GENOMIC DNA]</scope>
    <source>
        <strain evidence="3 4">CECT 8488</strain>
    </source>
</reference>
<dbReference type="Gene3D" id="3.30.70.1060">
    <property type="entry name" value="Dimeric alpha+beta barrel"/>
    <property type="match status" value="1"/>
</dbReference>
<comment type="caution">
    <text evidence="3">The sequence shown here is derived from an EMBL/GenBank/DDBJ whole genome shotgun (WGS) entry which is preliminary data.</text>
</comment>
<proteinExistence type="inferred from homology"/>
<dbReference type="Proteomes" id="UP000256845">
    <property type="component" value="Unassembled WGS sequence"/>
</dbReference>
<comment type="similarity">
    <text evidence="1">Belongs to the YciI family.</text>
</comment>
<evidence type="ECO:0000313" key="4">
    <source>
        <dbReference type="Proteomes" id="UP000256845"/>
    </source>
</evidence>
<protein>
    <recommendedName>
        <fullName evidence="2">YCII-related domain-containing protein</fullName>
    </recommendedName>
</protein>
<feature type="domain" description="YCII-related" evidence="2">
    <location>
        <begin position="1"/>
        <end position="88"/>
    </location>
</feature>
<dbReference type="SUPFAM" id="SSF54909">
    <property type="entry name" value="Dimeric alpha+beta barrel"/>
    <property type="match status" value="1"/>
</dbReference>
<dbReference type="InterPro" id="IPR011008">
    <property type="entry name" value="Dimeric_a/b-barrel"/>
</dbReference>
<dbReference type="OrthoDB" id="2293521at2"/>